<reference evidence="5" key="1">
    <citation type="submission" date="2015-07" db="EMBL/GenBank/DDBJ databases">
        <authorList>
            <person name="Urmite Genomes"/>
        </authorList>
    </citation>
    <scope>NUCLEOTIDE SEQUENCE [LARGE SCALE GENOMIC DNA]</scope>
    <source>
        <strain evidence="5">type strain: ATCC 49404</strain>
    </source>
</reference>
<dbReference type="InterPro" id="IPR001638">
    <property type="entry name" value="Solute-binding_3/MltF_N"/>
</dbReference>
<evidence type="ECO:0000256" key="1">
    <source>
        <dbReference type="ARBA" id="ARBA00010742"/>
    </source>
</evidence>
<dbReference type="AlphaFoldDB" id="A0A0H5RSY7"/>
<organism evidence="4 5">
    <name type="scientific">Mycolicibacterium neworleansense</name>
    <dbReference type="NCBI Taxonomy" id="146018"/>
    <lineage>
        <taxon>Bacteria</taxon>
        <taxon>Bacillati</taxon>
        <taxon>Actinomycetota</taxon>
        <taxon>Actinomycetes</taxon>
        <taxon>Mycobacteriales</taxon>
        <taxon>Mycobacteriaceae</taxon>
        <taxon>Mycolicibacterium</taxon>
    </lineage>
</organism>
<feature type="domain" description="Solute-binding protein family 3/N-terminal" evidence="3">
    <location>
        <begin position="48"/>
        <end position="250"/>
    </location>
</feature>
<keyword evidence="5" id="KW-1185">Reference proteome</keyword>
<comment type="similarity">
    <text evidence="1">Belongs to the bacterial solute-binding protein SsuA/TauA family.</text>
</comment>
<dbReference type="Pfam" id="PF09084">
    <property type="entry name" value="NMT1"/>
    <property type="match status" value="1"/>
</dbReference>
<evidence type="ECO:0000313" key="5">
    <source>
        <dbReference type="Proteomes" id="UP000199147"/>
    </source>
</evidence>
<dbReference type="PANTHER" id="PTHR30024">
    <property type="entry name" value="ALIPHATIC SULFONATES-BINDING PROTEIN-RELATED"/>
    <property type="match status" value="1"/>
</dbReference>
<feature type="chain" id="PRO_5038675372" evidence="2">
    <location>
        <begin position="27"/>
        <end position="323"/>
    </location>
</feature>
<name>A0A0H5RSY7_9MYCO</name>
<accession>A0A0H5RSY7</accession>
<dbReference type="Proteomes" id="UP000199147">
    <property type="component" value="Unassembled WGS sequence"/>
</dbReference>
<sequence length="323" mass="33386" precursor="true">MKTPLRRIAAAAVAVAALAVTGTACSDSGTANADQLTVGFVVDPSWAQIPVAADTGLFDKHDVDVKVVNFQSGVEALQAAAAGQVDITTAADVPTSAALTRTPTLRVIADGSRWEGSRIVARRSAGINTVADLAGKSIGTPLGTSAAYYVSNALAQNNIKAELVQVAPSAIVTAATQHNVDAVSIFQPYQAQTIKSLGDDAVTLSGGTYNQHSLFVATEPAVTTKGKAISAFLAALDDAGTALAQHDKAATDAVAKATQLDPQLLDTVLGEFDFTLQLKPDLADKLAELGAWAKTQKSIDPATQLPDYAKFLDNQFLPEAGRS</sequence>
<protein>
    <submittedName>
        <fullName evidence="4">Glycine betaine ABC transporter substrate-binding protein</fullName>
    </submittedName>
</protein>
<evidence type="ECO:0000259" key="3">
    <source>
        <dbReference type="SMART" id="SM00062"/>
    </source>
</evidence>
<dbReference type="PROSITE" id="PS51257">
    <property type="entry name" value="PROKAR_LIPOPROTEIN"/>
    <property type="match status" value="1"/>
</dbReference>
<dbReference type="InterPro" id="IPR015168">
    <property type="entry name" value="SsuA/THI5"/>
</dbReference>
<keyword evidence="2" id="KW-0732">Signal</keyword>
<dbReference type="SMART" id="SM00062">
    <property type="entry name" value="PBPb"/>
    <property type="match status" value="1"/>
</dbReference>
<feature type="signal peptide" evidence="2">
    <location>
        <begin position="1"/>
        <end position="26"/>
    </location>
</feature>
<dbReference type="STRING" id="146018.BN2156_03483"/>
<evidence type="ECO:0000256" key="2">
    <source>
        <dbReference type="SAM" id="SignalP"/>
    </source>
</evidence>
<dbReference type="SUPFAM" id="SSF53850">
    <property type="entry name" value="Periplasmic binding protein-like II"/>
    <property type="match status" value="1"/>
</dbReference>
<evidence type="ECO:0000313" key="4">
    <source>
        <dbReference type="EMBL" id="CRZ16612.1"/>
    </source>
</evidence>
<proteinExistence type="inferred from homology"/>
<dbReference type="RefSeq" id="WP_090516266.1">
    <property type="nucleotide sequence ID" value="NZ_CWKH01000002.1"/>
</dbReference>
<dbReference type="Gene3D" id="3.40.190.10">
    <property type="entry name" value="Periplasmic binding protein-like II"/>
    <property type="match status" value="2"/>
</dbReference>
<gene>
    <name evidence="4" type="ORF">BN2156_03483</name>
</gene>
<dbReference type="OrthoDB" id="4527058at2"/>
<dbReference type="EMBL" id="CWKH01000002">
    <property type="protein sequence ID" value="CRZ16612.1"/>
    <property type="molecule type" value="Genomic_DNA"/>
</dbReference>